<dbReference type="InterPro" id="IPR002686">
    <property type="entry name" value="Transposase_17"/>
</dbReference>
<reference evidence="2 3" key="1">
    <citation type="submission" date="2017-04" db="EMBL/GenBank/DDBJ databases">
        <authorList>
            <person name="Afonso C.L."/>
            <person name="Miller P.J."/>
            <person name="Scott M.A."/>
            <person name="Spackman E."/>
            <person name="Goraichik I."/>
            <person name="Dimitrov K.M."/>
            <person name="Suarez D.L."/>
            <person name="Swayne D.E."/>
        </authorList>
    </citation>
    <scope>NUCLEOTIDE SEQUENCE [LARGE SCALE GENOMIC DNA]</scope>
    <source>
        <strain evidence="2 3">DSM 5090</strain>
    </source>
</reference>
<dbReference type="PANTHER" id="PTHR34322">
    <property type="entry name" value="TRANSPOSASE, Y1_TNP DOMAIN-CONTAINING"/>
    <property type="match status" value="1"/>
</dbReference>
<evidence type="ECO:0000259" key="1">
    <source>
        <dbReference type="SMART" id="SM01321"/>
    </source>
</evidence>
<dbReference type="RefSeq" id="WP_084577286.1">
    <property type="nucleotide sequence ID" value="NZ_CP155572.1"/>
</dbReference>
<name>A0A1W2DSL1_9FIRM</name>
<dbReference type="EMBL" id="FWXI01000018">
    <property type="protein sequence ID" value="SMD00535.1"/>
    <property type="molecule type" value="Genomic_DNA"/>
</dbReference>
<dbReference type="Proteomes" id="UP000192738">
    <property type="component" value="Unassembled WGS sequence"/>
</dbReference>
<sequence length="252" mass="29721">MPRQARERSRTGIYHLMLRGINKQNVFEEDEDRQRFLETLGYYKAISGYRLYGYCLMNNHIHLLIGETGESISQAIKRISSSYVYWYNQKYNRCGHLFQERFKSEVVETDAYFLIVLRYIHRNPIKAGIIKDISNYFWSSYHEYVETPSNTDIDFALDMFAQDRLKAVTLFSSYTNEKNTDECLEYKQRINITDQEVMKHLNELGIVGINELQSLERGQRDDALRKMKKIKGATIRQLARLTGIPKSVIDRT</sequence>
<dbReference type="GO" id="GO:0003677">
    <property type="term" value="F:DNA binding"/>
    <property type="evidence" value="ECO:0007669"/>
    <property type="project" value="InterPro"/>
</dbReference>
<keyword evidence="3" id="KW-1185">Reference proteome</keyword>
<dbReference type="GO" id="GO:0004803">
    <property type="term" value="F:transposase activity"/>
    <property type="evidence" value="ECO:0007669"/>
    <property type="project" value="InterPro"/>
</dbReference>
<evidence type="ECO:0000313" key="3">
    <source>
        <dbReference type="Proteomes" id="UP000192738"/>
    </source>
</evidence>
<accession>A0A1W2DSL1</accession>
<dbReference type="OrthoDB" id="9788881at2"/>
<dbReference type="GO" id="GO:0006313">
    <property type="term" value="P:DNA transposition"/>
    <property type="evidence" value="ECO:0007669"/>
    <property type="project" value="InterPro"/>
</dbReference>
<feature type="domain" description="Transposase IS200-like" evidence="1">
    <location>
        <begin position="9"/>
        <end position="123"/>
    </location>
</feature>
<dbReference type="STRING" id="112901.SAMN04488500_1186"/>
<dbReference type="AlphaFoldDB" id="A0A1W2DSL1"/>
<dbReference type="Pfam" id="PF01797">
    <property type="entry name" value="Y1_Tnp"/>
    <property type="match status" value="1"/>
</dbReference>
<dbReference type="SUPFAM" id="SSF143422">
    <property type="entry name" value="Transposase IS200-like"/>
    <property type="match status" value="1"/>
</dbReference>
<evidence type="ECO:0000313" key="2">
    <source>
        <dbReference type="EMBL" id="SMD00535.1"/>
    </source>
</evidence>
<organism evidence="2 3">
    <name type="scientific">Sporomusa malonica</name>
    <dbReference type="NCBI Taxonomy" id="112901"/>
    <lineage>
        <taxon>Bacteria</taxon>
        <taxon>Bacillati</taxon>
        <taxon>Bacillota</taxon>
        <taxon>Negativicutes</taxon>
        <taxon>Selenomonadales</taxon>
        <taxon>Sporomusaceae</taxon>
        <taxon>Sporomusa</taxon>
    </lineage>
</organism>
<dbReference type="PANTHER" id="PTHR34322:SF2">
    <property type="entry name" value="TRANSPOSASE IS200-LIKE DOMAIN-CONTAINING PROTEIN"/>
    <property type="match status" value="1"/>
</dbReference>
<protein>
    <submittedName>
        <fullName evidence="2">REP element-mobilizing transposase RayT</fullName>
    </submittedName>
</protein>
<dbReference type="Gene3D" id="3.30.70.1290">
    <property type="entry name" value="Transposase IS200-like"/>
    <property type="match status" value="1"/>
</dbReference>
<dbReference type="SMART" id="SM01321">
    <property type="entry name" value="Y1_Tnp"/>
    <property type="match status" value="1"/>
</dbReference>
<proteinExistence type="predicted"/>
<dbReference type="InterPro" id="IPR036515">
    <property type="entry name" value="Transposase_17_sf"/>
</dbReference>
<gene>
    <name evidence="2" type="ORF">SAMN04488500_1186</name>
</gene>